<protein>
    <recommendedName>
        <fullName evidence="5 18">NADH-ubiquinone oxidoreductase chain 2</fullName>
        <ecNumber evidence="4 18">7.1.1.2</ecNumber>
    </recommendedName>
</protein>
<sequence length="332" mass="38153">MNLYFPPFIYSFFLFLGTLISISSSSLFGMWMGLEINLMSFIPMIINLENNKKSSEAAIKYFLVQAMASAIVIFSALYFYIFNGYSFSNTPNIMITLALCMKLGMAPFHFWFPEVLEGLSWVNSLLLLTWQKISPLVILSVFFYAKVLIILALISAMVGAVSGFNQTSMRKILAFSSISHLGWMSSLMFLNSSLWMIYFYIYCFTSFILCLSFWMLNLNFFSQLTLIHNVNEKFIIFINMLSLGGLPPLLGFFPKWIAILTLSNNFPILLILISSSLITLYFYTRLCFSTFTLYLQSMIWMSKNKSLKNFFILSIFTFLSLFGIVPLSMMNI</sequence>
<evidence type="ECO:0000256" key="10">
    <source>
        <dbReference type="ARBA" id="ARBA00022967"/>
    </source>
</evidence>
<evidence type="ECO:0000256" key="4">
    <source>
        <dbReference type="ARBA" id="ARBA00012944"/>
    </source>
</evidence>
<evidence type="ECO:0000256" key="9">
    <source>
        <dbReference type="ARBA" id="ARBA00022792"/>
    </source>
</evidence>
<keyword evidence="16 18" id="KW-0472">Membrane</keyword>
<dbReference type="RefSeq" id="YP_009047728.1">
    <property type="nucleotide sequence ID" value="NC_024526.1"/>
</dbReference>
<comment type="catalytic activity">
    <reaction evidence="17 18">
        <text>a ubiquinone + NADH + 5 H(+)(in) = a ubiquinol + NAD(+) + 4 H(+)(out)</text>
        <dbReference type="Rhea" id="RHEA:29091"/>
        <dbReference type="Rhea" id="RHEA-COMP:9565"/>
        <dbReference type="Rhea" id="RHEA-COMP:9566"/>
        <dbReference type="ChEBI" id="CHEBI:15378"/>
        <dbReference type="ChEBI" id="CHEBI:16389"/>
        <dbReference type="ChEBI" id="CHEBI:17976"/>
        <dbReference type="ChEBI" id="CHEBI:57540"/>
        <dbReference type="ChEBI" id="CHEBI:57945"/>
        <dbReference type="EC" id="7.1.1.2"/>
    </reaction>
</comment>
<evidence type="ECO:0000259" key="19">
    <source>
        <dbReference type="Pfam" id="PF00361"/>
    </source>
</evidence>
<evidence type="ECO:0000256" key="1">
    <source>
        <dbReference type="ARBA" id="ARBA00003257"/>
    </source>
</evidence>
<dbReference type="InterPro" id="IPR003917">
    <property type="entry name" value="NADH_UbQ_OxRdtase_chain2"/>
</dbReference>
<dbReference type="AlphaFoldDB" id="A0A067YBF5"/>
<feature type="transmembrane region" description="Helical" evidence="18">
    <location>
        <begin position="93"/>
        <end position="113"/>
    </location>
</feature>
<evidence type="ECO:0000313" key="20">
    <source>
        <dbReference type="EMBL" id="AGZ92378.1"/>
    </source>
</evidence>
<keyword evidence="6" id="KW-0813">Transport</keyword>
<evidence type="ECO:0000256" key="15">
    <source>
        <dbReference type="ARBA" id="ARBA00023128"/>
    </source>
</evidence>
<geneLocation type="mitochondrion" evidence="20"/>
<keyword evidence="11 18" id="KW-0249">Electron transport</keyword>
<dbReference type="GO" id="GO:0008137">
    <property type="term" value="F:NADH dehydrogenase (ubiquinone) activity"/>
    <property type="evidence" value="ECO:0007669"/>
    <property type="project" value="UniProtKB-EC"/>
</dbReference>
<comment type="similarity">
    <text evidence="3 18">Belongs to the complex I subunit 2 family.</text>
</comment>
<keyword evidence="12 18" id="KW-1133">Transmembrane helix</keyword>
<feature type="transmembrane region" description="Helical" evidence="18">
    <location>
        <begin position="197"/>
        <end position="222"/>
    </location>
</feature>
<dbReference type="GO" id="GO:0006120">
    <property type="term" value="P:mitochondrial electron transport, NADH to ubiquinone"/>
    <property type="evidence" value="ECO:0007669"/>
    <property type="project" value="InterPro"/>
</dbReference>
<evidence type="ECO:0000256" key="16">
    <source>
        <dbReference type="ARBA" id="ARBA00023136"/>
    </source>
</evidence>
<gene>
    <name evidence="20" type="primary">ND2</name>
</gene>
<name>A0A067YBF5_9CRUS</name>
<accession>A0A067YBF5</accession>
<evidence type="ECO:0000256" key="11">
    <source>
        <dbReference type="ARBA" id="ARBA00022982"/>
    </source>
</evidence>
<dbReference type="PANTHER" id="PTHR46552">
    <property type="entry name" value="NADH-UBIQUINONE OXIDOREDUCTASE CHAIN 2"/>
    <property type="match status" value="1"/>
</dbReference>
<dbReference type="GO" id="GO:0005743">
    <property type="term" value="C:mitochondrial inner membrane"/>
    <property type="evidence" value="ECO:0007669"/>
    <property type="project" value="UniProtKB-SubCell"/>
</dbReference>
<keyword evidence="15 18" id="KW-0496">Mitochondrion</keyword>
<dbReference type="Pfam" id="PF00361">
    <property type="entry name" value="Proton_antipo_M"/>
    <property type="match status" value="1"/>
</dbReference>
<feature type="transmembrane region" description="Helical" evidence="18">
    <location>
        <begin position="234"/>
        <end position="254"/>
    </location>
</feature>
<proteinExistence type="inferred from homology"/>
<evidence type="ECO:0000256" key="6">
    <source>
        <dbReference type="ARBA" id="ARBA00022448"/>
    </source>
</evidence>
<feature type="transmembrane region" description="Helical" evidence="18">
    <location>
        <begin position="266"/>
        <end position="288"/>
    </location>
</feature>
<feature type="domain" description="NADH:quinone oxidoreductase/Mrp antiporter transmembrane" evidence="19">
    <location>
        <begin position="24"/>
        <end position="278"/>
    </location>
</feature>
<evidence type="ECO:0000256" key="13">
    <source>
        <dbReference type="ARBA" id="ARBA00023027"/>
    </source>
</evidence>
<dbReference type="PRINTS" id="PR01436">
    <property type="entry name" value="NADHDHGNASE2"/>
</dbReference>
<evidence type="ECO:0000256" key="14">
    <source>
        <dbReference type="ARBA" id="ARBA00023075"/>
    </source>
</evidence>
<keyword evidence="9 18" id="KW-0999">Mitochondrion inner membrane</keyword>
<dbReference type="InterPro" id="IPR001750">
    <property type="entry name" value="ND/Mrp_TM"/>
</dbReference>
<dbReference type="CTD" id="4536"/>
<dbReference type="InterPro" id="IPR050175">
    <property type="entry name" value="Complex_I_Subunit_2"/>
</dbReference>
<comment type="function">
    <text evidence="1">Core subunit of the mitochondrial membrane respiratory chain NADH dehydrogenase (Complex I) that is believed to belong to the minimal assembly required for catalysis. Complex I functions in the transfer of electrons from NADH to the respiratory chain. The immediate electron acceptor for the enzyme is believed to be ubiquinone.</text>
</comment>
<evidence type="ECO:0000256" key="17">
    <source>
        <dbReference type="ARBA" id="ARBA00049551"/>
    </source>
</evidence>
<dbReference type="GeneID" id="19907509"/>
<evidence type="ECO:0000256" key="2">
    <source>
        <dbReference type="ARBA" id="ARBA00004448"/>
    </source>
</evidence>
<feature type="transmembrane region" description="Helical" evidence="18">
    <location>
        <begin position="309"/>
        <end position="329"/>
    </location>
</feature>
<feature type="transmembrane region" description="Helical" evidence="18">
    <location>
        <begin position="172"/>
        <end position="191"/>
    </location>
</feature>
<dbReference type="EC" id="7.1.1.2" evidence="4 18"/>
<keyword evidence="14 18" id="KW-0830">Ubiquinone</keyword>
<feature type="transmembrane region" description="Helical" evidence="18">
    <location>
        <begin position="12"/>
        <end position="34"/>
    </location>
</feature>
<evidence type="ECO:0000256" key="8">
    <source>
        <dbReference type="ARBA" id="ARBA00022692"/>
    </source>
</evidence>
<organism evidence="20">
    <name type="scientific">Striatobalanus amaryllis</name>
    <dbReference type="NCBI Taxonomy" id="1414657"/>
    <lineage>
        <taxon>Eukaryota</taxon>
        <taxon>Metazoa</taxon>
        <taxon>Ecdysozoa</taxon>
        <taxon>Arthropoda</taxon>
        <taxon>Crustacea</taxon>
        <taxon>Multicrustacea</taxon>
        <taxon>Cirripedia</taxon>
        <taxon>Thoracica</taxon>
        <taxon>Thoracicalcarea</taxon>
        <taxon>Balanomorpha</taxon>
        <taxon>Balanoidea</taxon>
        <taxon>Balanidae</taxon>
        <taxon>Archaeobalaninae</taxon>
        <taxon>Striatobalanus</taxon>
    </lineage>
</organism>
<comment type="function">
    <text evidence="18">Core subunit of the mitochondrial membrane respiratory chain NADH dehydrogenase (Complex I) which catalyzes electron transfer from NADH through the respiratory chain, using ubiquinone as an electron acceptor. Essential for the catalytic activity and assembly of complex I.</text>
</comment>
<feature type="transmembrane region" description="Helical" evidence="18">
    <location>
        <begin position="133"/>
        <end position="160"/>
    </location>
</feature>
<evidence type="ECO:0000256" key="12">
    <source>
        <dbReference type="ARBA" id="ARBA00022989"/>
    </source>
</evidence>
<keyword evidence="7 18" id="KW-0679">Respiratory chain</keyword>
<reference evidence="20" key="1">
    <citation type="journal article" date="2014" name="Mitochondrial DNA">
        <title>Complete mitochondrial genome of the acorn barnacle Striatobalanus amaryllis (Crustacea: Maxillopoda): the first representative from Archaeobalanidae.</title>
        <authorList>
            <person name="Tsang L.M."/>
            <person name="Shen X."/>
            <person name="Chu K.H."/>
            <person name="Chan B.K."/>
        </authorList>
    </citation>
    <scope>NUCLEOTIDE SEQUENCE</scope>
</reference>
<feature type="transmembrane region" description="Helical" evidence="18">
    <location>
        <begin position="58"/>
        <end position="81"/>
    </location>
</feature>
<dbReference type="EMBL" id="KF493890">
    <property type="protein sequence ID" value="AGZ92378.1"/>
    <property type="molecule type" value="Genomic_DNA"/>
</dbReference>
<evidence type="ECO:0000256" key="3">
    <source>
        <dbReference type="ARBA" id="ARBA00007012"/>
    </source>
</evidence>
<evidence type="ECO:0000256" key="5">
    <source>
        <dbReference type="ARBA" id="ARBA00021008"/>
    </source>
</evidence>
<keyword evidence="13 18" id="KW-0520">NAD</keyword>
<evidence type="ECO:0000256" key="18">
    <source>
        <dbReference type="RuleBase" id="RU003403"/>
    </source>
</evidence>
<comment type="subcellular location">
    <subcellularLocation>
        <location evidence="2 18">Mitochondrion inner membrane</location>
        <topology evidence="2 18">Multi-pass membrane protein</topology>
    </subcellularLocation>
</comment>
<keyword evidence="8 18" id="KW-0812">Transmembrane</keyword>
<keyword evidence="10 18" id="KW-1278">Translocase</keyword>
<evidence type="ECO:0000256" key="7">
    <source>
        <dbReference type="ARBA" id="ARBA00022660"/>
    </source>
</evidence>
<dbReference type="PANTHER" id="PTHR46552:SF1">
    <property type="entry name" value="NADH-UBIQUINONE OXIDOREDUCTASE CHAIN 2"/>
    <property type="match status" value="1"/>
</dbReference>